<name>W4V3Q1_9FIRM</name>
<organism evidence="8 9">
    <name type="scientific">Acetivibrio straminisolvens JCM 21531</name>
    <dbReference type="NCBI Taxonomy" id="1294263"/>
    <lineage>
        <taxon>Bacteria</taxon>
        <taxon>Bacillati</taxon>
        <taxon>Bacillota</taxon>
        <taxon>Clostridia</taxon>
        <taxon>Eubacteriales</taxon>
        <taxon>Oscillospiraceae</taxon>
        <taxon>Acetivibrio</taxon>
    </lineage>
</organism>
<keyword evidence="4" id="KW-1005">Bacterial flagellum biogenesis</keyword>
<comment type="similarity">
    <text evidence="1">Belongs to the FlgM family.</text>
</comment>
<reference evidence="8" key="1">
    <citation type="journal article" date="2014" name="Genome Announc.">
        <title>Draft Genome Sequence of Clostridium straminisolvens Strain JCM 21531T, Isolated from a Cellulose-Degrading Bacterial Community.</title>
        <authorList>
            <person name="Yuki M."/>
            <person name="Oshima K."/>
            <person name="Suda W."/>
            <person name="Sakamoto M."/>
            <person name="Kitamura K."/>
            <person name="Iida T."/>
            <person name="Hattori M."/>
            <person name="Ohkuma M."/>
        </authorList>
    </citation>
    <scope>NUCLEOTIDE SEQUENCE [LARGE SCALE GENOMIC DNA]</scope>
    <source>
        <strain evidence="8">JCM 21531</strain>
    </source>
</reference>
<dbReference type="Pfam" id="PF04316">
    <property type="entry name" value="FlgM"/>
    <property type="match status" value="1"/>
</dbReference>
<keyword evidence="8" id="KW-0966">Cell projection</keyword>
<dbReference type="NCBIfam" id="TIGR03824">
    <property type="entry name" value="FlgM_jcvi"/>
    <property type="match status" value="1"/>
</dbReference>
<dbReference type="STRING" id="1294263.JCM21531_1170"/>
<evidence type="ECO:0000256" key="3">
    <source>
        <dbReference type="ARBA" id="ARBA00022491"/>
    </source>
</evidence>
<sequence>MKIWEGVPKVSGIYDSSKSLNKTEKTGNVDRKKDVVSISNQAKDIQTAMKALKEIPDIRKDRVEELTRKIETGTYKVTEEDIADKILKSIMDRKA</sequence>
<dbReference type="SUPFAM" id="SSF101498">
    <property type="entry name" value="Anti-sigma factor FlgM"/>
    <property type="match status" value="1"/>
</dbReference>
<evidence type="ECO:0000256" key="1">
    <source>
        <dbReference type="ARBA" id="ARBA00005322"/>
    </source>
</evidence>
<keyword evidence="6" id="KW-0804">Transcription</keyword>
<gene>
    <name evidence="8" type="ORF">JCM21531_1170</name>
</gene>
<keyword evidence="5" id="KW-0805">Transcription regulation</keyword>
<evidence type="ECO:0000256" key="6">
    <source>
        <dbReference type="ARBA" id="ARBA00023163"/>
    </source>
</evidence>
<dbReference type="InterPro" id="IPR007412">
    <property type="entry name" value="FlgM"/>
</dbReference>
<dbReference type="GO" id="GO:0045892">
    <property type="term" value="P:negative regulation of DNA-templated transcription"/>
    <property type="evidence" value="ECO:0007669"/>
    <property type="project" value="InterPro"/>
</dbReference>
<evidence type="ECO:0000313" key="8">
    <source>
        <dbReference type="EMBL" id="GAE87772.1"/>
    </source>
</evidence>
<proteinExistence type="inferred from homology"/>
<accession>W4V3Q1</accession>
<feature type="domain" description="Anti-sigma-28 factor FlgM C-terminal" evidence="7">
    <location>
        <begin position="34"/>
        <end position="88"/>
    </location>
</feature>
<dbReference type="GO" id="GO:0044781">
    <property type="term" value="P:bacterial-type flagellum organization"/>
    <property type="evidence" value="ECO:0007669"/>
    <property type="project" value="UniProtKB-KW"/>
</dbReference>
<dbReference type="RefSeq" id="WP_038287640.1">
    <property type="nucleotide sequence ID" value="NZ_BAVR01000010.1"/>
</dbReference>
<evidence type="ECO:0000313" key="9">
    <source>
        <dbReference type="Proteomes" id="UP000019109"/>
    </source>
</evidence>
<keyword evidence="9" id="KW-1185">Reference proteome</keyword>
<dbReference type="OrthoDB" id="2112849at2"/>
<dbReference type="Proteomes" id="UP000019109">
    <property type="component" value="Unassembled WGS sequence"/>
</dbReference>
<keyword evidence="8" id="KW-0282">Flagellum</keyword>
<comment type="caution">
    <text evidence="8">The sequence shown here is derived from an EMBL/GenBank/DDBJ whole genome shotgun (WGS) entry which is preliminary data.</text>
</comment>
<dbReference type="InterPro" id="IPR035890">
    <property type="entry name" value="Anti-sigma-28_factor_FlgM_sf"/>
</dbReference>
<evidence type="ECO:0000256" key="5">
    <source>
        <dbReference type="ARBA" id="ARBA00023015"/>
    </source>
</evidence>
<evidence type="ECO:0000256" key="2">
    <source>
        <dbReference type="ARBA" id="ARBA00017823"/>
    </source>
</evidence>
<keyword evidence="3" id="KW-0678">Repressor</keyword>
<dbReference type="InterPro" id="IPR031316">
    <property type="entry name" value="FlgM_C"/>
</dbReference>
<dbReference type="EMBL" id="BAVR01000010">
    <property type="protein sequence ID" value="GAE87772.1"/>
    <property type="molecule type" value="Genomic_DNA"/>
</dbReference>
<dbReference type="AlphaFoldDB" id="W4V3Q1"/>
<evidence type="ECO:0000259" key="7">
    <source>
        <dbReference type="Pfam" id="PF04316"/>
    </source>
</evidence>
<evidence type="ECO:0000256" key="4">
    <source>
        <dbReference type="ARBA" id="ARBA00022795"/>
    </source>
</evidence>
<protein>
    <recommendedName>
        <fullName evidence="2">Negative regulator of flagellin synthesis</fullName>
    </recommendedName>
</protein>
<keyword evidence="8" id="KW-0969">Cilium</keyword>